<organism evidence="1 2">
    <name type="scientific">Trichinella pseudospiralis</name>
    <name type="common">Parasitic roundworm</name>
    <dbReference type="NCBI Taxonomy" id="6337"/>
    <lineage>
        <taxon>Eukaryota</taxon>
        <taxon>Metazoa</taxon>
        <taxon>Ecdysozoa</taxon>
        <taxon>Nematoda</taxon>
        <taxon>Enoplea</taxon>
        <taxon>Dorylaimia</taxon>
        <taxon>Trichinellida</taxon>
        <taxon>Trichinellidae</taxon>
        <taxon>Trichinella</taxon>
    </lineage>
</organism>
<reference evidence="1 2" key="1">
    <citation type="submission" date="2015-01" db="EMBL/GenBank/DDBJ databases">
        <title>Evolution of Trichinella species and genotypes.</title>
        <authorList>
            <person name="Korhonen P.K."/>
            <person name="Edoardo P."/>
            <person name="Giuseppe L.R."/>
            <person name="Gasser R.B."/>
        </authorList>
    </citation>
    <scope>NUCLEOTIDE SEQUENCE [LARGE SCALE GENOMIC DNA]</scope>
    <source>
        <strain evidence="1">ISS588</strain>
    </source>
</reference>
<evidence type="ECO:0000313" key="2">
    <source>
        <dbReference type="Proteomes" id="UP000054805"/>
    </source>
</evidence>
<name>A0A0V1GML4_TRIPS</name>
<sequence>MALCIRSGSRISRGSKLIAYASKLNVQQVAFVLKLPKFPIYRNR</sequence>
<dbReference type="EMBL" id="JYDS01001172">
    <property type="protein sequence ID" value="KRY99493.1"/>
    <property type="molecule type" value="Genomic_DNA"/>
</dbReference>
<dbReference type="AlphaFoldDB" id="A0A0V1GML4"/>
<dbReference type="Proteomes" id="UP000054805">
    <property type="component" value="Unassembled WGS sequence"/>
</dbReference>
<accession>A0A0V1GML4</accession>
<keyword evidence="2" id="KW-1185">Reference proteome</keyword>
<proteinExistence type="predicted"/>
<evidence type="ECO:0000313" key="1">
    <source>
        <dbReference type="EMBL" id="KRY99493.1"/>
    </source>
</evidence>
<gene>
    <name evidence="1" type="ORF">T4B_14009</name>
</gene>
<protein>
    <submittedName>
        <fullName evidence="1">Uncharacterized protein</fullName>
    </submittedName>
</protein>
<comment type="caution">
    <text evidence="1">The sequence shown here is derived from an EMBL/GenBank/DDBJ whole genome shotgun (WGS) entry which is preliminary data.</text>
</comment>